<dbReference type="PROSITE" id="PS50853">
    <property type="entry name" value="FN3"/>
    <property type="match status" value="1"/>
</dbReference>
<evidence type="ECO:0000313" key="2">
    <source>
        <dbReference type="Proteomes" id="UP001152795"/>
    </source>
</evidence>
<comment type="caution">
    <text evidence="1">The sequence shown here is derived from an EMBL/GenBank/DDBJ whole genome shotgun (WGS) entry which is preliminary data.</text>
</comment>
<dbReference type="AlphaFoldDB" id="A0A7D9M0W8"/>
<evidence type="ECO:0000313" key="1">
    <source>
        <dbReference type="EMBL" id="CAB4039906.1"/>
    </source>
</evidence>
<dbReference type="InterPro" id="IPR013783">
    <property type="entry name" value="Ig-like_fold"/>
</dbReference>
<gene>
    <name evidence="1" type="ORF">PACLA_8A057961</name>
</gene>
<name>A0A7D9M0W8_PARCT</name>
<dbReference type="Proteomes" id="UP001152795">
    <property type="component" value="Unassembled WGS sequence"/>
</dbReference>
<reference evidence="1" key="1">
    <citation type="submission" date="2020-04" db="EMBL/GenBank/DDBJ databases">
        <authorList>
            <person name="Alioto T."/>
            <person name="Alioto T."/>
            <person name="Gomez Garrido J."/>
        </authorList>
    </citation>
    <scope>NUCLEOTIDE SEQUENCE</scope>
    <source>
        <strain evidence="1">A484AB</strain>
    </source>
</reference>
<dbReference type="SMART" id="SM00060">
    <property type="entry name" value="FN3"/>
    <property type="match status" value="1"/>
</dbReference>
<dbReference type="InterPro" id="IPR003961">
    <property type="entry name" value="FN3_dom"/>
</dbReference>
<dbReference type="Gene3D" id="2.60.40.10">
    <property type="entry name" value="Immunoglobulins"/>
    <property type="match status" value="1"/>
</dbReference>
<organism evidence="1 2">
    <name type="scientific">Paramuricea clavata</name>
    <name type="common">Red gorgonian</name>
    <name type="synonym">Violescent sea-whip</name>
    <dbReference type="NCBI Taxonomy" id="317549"/>
    <lineage>
        <taxon>Eukaryota</taxon>
        <taxon>Metazoa</taxon>
        <taxon>Cnidaria</taxon>
        <taxon>Anthozoa</taxon>
        <taxon>Octocorallia</taxon>
        <taxon>Malacalcyonacea</taxon>
        <taxon>Plexauridae</taxon>
        <taxon>Paramuricea</taxon>
    </lineage>
</organism>
<dbReference type="GO" id="GO:0005581">
    <property type="term" value="C:collagen trimer"/>
    <property type="evidence" value="ECO:0007669"/>
    <property type="project" value="UniProtKB-KW"/>
</dbReference>
<dbReference type="InterPro" id="IPR036116">
    <property type="entry name" value="FN3_sf"/>
</dbReference>
<dbReference type="CDD" id="cd00063">
    <property type="entry name" value="FN3"/>
    <property type="match status" value="1"/>
</dbReference>
<sequence length="179" mass="19931">KGCVTDEECGDIQKLKCLHCNCVCRDVFTEKSESEICIAGPEIYKTERTSRSLKVFWNHVSASINHYKVSYIKFTSEPYTNCTDKVTKVAGEINNAVLDGLQPYTEYTVAVKAFEDDGKALGEWGEAVTVKTSCEKEKECPNNAICLNGNCVCKDGYIFDDHSECKRKNTISGTLLPLC</sequence>
<dbReference type="SUPFAM" id="SSF49265">
    <property type="entry name" value="Fibronectin type III"/>
    <property type="match status" value="1"/>
</dbReference>
<keyword evidence="2" id="KW-1185">Reference proteome</keyword>
<feature type="non-terminal residue" evidence="1">
    <location>
        <position position="1"/>
    </location>
</feature>
<dbReference type="Pfam" id="PF00041">
    <property type="entry name" value="fn3"/>
    <property type="match status" value="1"/>
</dbReference>
<keyword evidence="1" id="KW-0176">Collagen</keyword>
<protein>
    <submittedName>
        <fullName evidence="1">Collagen alpha-1(XII) chain-like isoform X3</fullName>
    </submittedName>
</protein>
<accession>A0A7D9M0W8</accession>
<dbReference type="EMBL" id="CACRXK020026038">
    <property type="protein sequence ID" value="CAB4039906.1"/>
    <property type="molecule type" value="Genomic_DNA"/>
</dbReference>
<proteinExistence type="predicted"/>